<dbReference type="STRING" id="216938.SHELI_v1c07720"/>
<dbReference type="RefSeq" id="WP_069116873.1">
    <property type="nucleotide sequence ID" value="NZ_CP017015.1"/>
</dbReference>
<evidence type="ECO:0000313" key="3">
    <source>
        <dbReference type="Proteomes" id="UP000094378"/>
    </source>
</evidence>
<accession>A0A1B3SLA5</accession>
<dbReference type="EMBL" id="CP017015">
    <property type="protein sequence ID" value="AOG60721.1"/>
    <property type="molecule type" value="Genomic_DNA"/>
</dbReference>
<keyword evidence="1" id="KW-0812">Transmembrane</keyword>
<dbReference type="Proteomes" id="UP000094378">
    <property type="component" value="Chromosome"/>
</dbReference>
<dbReference type="KEGG" id="shj:SHELI_v1c07720"/>
<evidence type="ECO:0000313" key="2">
    <source>
        <dbReference type="EMBL" id="AOG60721.1"/>
    </source>
</evidence>
<keyword evidence="1" id="KW-0472">Membrane</keyword>
<feature type="transmembrane region" description="Helical" evidence="1">
    <location>
        <begin position="6"/>
        <end position="29"/>
    </location>
</feature>
<keyword evidence="1" id="KW-1133">Transmembrane helix</keyword>
<keyword evidence="3" id="KW-1185">Reference proteome</keyword>
<gene>
    <name evidence="2" type="ORF">SHELI_v1c07720</name>
</gene>
<name>A0A1B3SLA5_9MOLU</name>
<dbReference type="AlphaFoldDB" id="A0A1B3SLA5"/>
<dbReference type="OrthoDB" id="390381at2"/>
<reference evidence="2 3" key="1">
    <citation type="submission" date="2016-08" db="EMBL/GenBank/DDBJ databases">
        <title>Complete genome sequence of Spiroplasma helicoides TABS-2 (DSM 22551).</title>
        <authorList>
            <person name="Shen W.-Y."/>
            <person name="Lo W.-S."/>
            <person name="Lai Y.-C."/>
            <person name="Kuo C.-H."/>
        </authorList>
    </citation>
    <scope>NUCLEOTIDE SEQUENCE [LARGE SCALE GENOMIC DNA]</scope>
    <source>
        <strain evidence="2 3">TABS-2</strain>
    </source>
</reference>
<proteinExistence type="predicted"/>
<evidence type="ECO:0000256" key="1">
    <source>
        <dbReference type="SAM" id="Phobius"/>
    </source>
</evidence>
<protein>
    <submittedName>
        <fullName evidence="2">Uncharacterized protein</fullName>
    </submittedName>
</protein>
<feature type="transmembrane region" description="Helical" evidence="1">
    <location>
        <begin position="60"/>
        <end position="80"/>
    </location>
</feature>
<sequence>MTTEKYVFLGAAIGFLIILLILVIVKIMSYKNLGSKQYMTINESKRGGLAGIWAFTKQHFLSFMIIVCILMMIACFIMTFSK</sequence>
<organism evidence="2 3">
    <name type="scientific">Spiroplasma helicoides</name>
    <dbReference type="NCBI Taxonomy" id="216938"/>
    <lineage>
        <taxon>Bacteria</taxon>
        <taxon>Bacillati</taxon>
        <taxon>Mycoplasmatota</taxon>
        <taxon>Mollicutes</taxon>
        <taxon>Entomoplasmatales</taxon>
        <taxon>Spiroplasmataceae</taxon>
        <taxon>Spiroplasma</taxon>
    </lineage>
</organism>